<evidence type="ECO:0000313" key="11">
    <source>
        <dbReference type="EMBL" id="BCN93190.1"/>
    </source>
</evidence>
<dbReference type="EC" id="2.4.2.21" evidence="3 10"/>
<comment type="similarity">
    <text evidence="2 10">Belongs to the CobT family.</text>
</comment>
<evidence type="ECO:0000256" key="5">
    <source>
        <dbReference type="ARBA" id="ARBA00022573"/>
    </source>
</evidence>
<dbReference type="InterPro" id="IPR036087">
    <property type="entry name" value="Nict_dMeBzImd_PRibTrfase_sf"/>
</dbReference>
<gene>
    <name evidence="10 11" type="primary">cobT</name>
    <name evidence="11" type="ORF">THMIRHAM_09750</name>
</gene>
<dbReference type="CDD" id="cd02439">
    <property type="entry name" value="DMB-PRT_CobT"/>
    <property type="match status" value="1"/>
</dbReference>
<name>A0ABN6CVV4_9GAMM</name>
<dbReference type="InterPro" id="IPR003200">
    <property type="entry name" value="Nict_dMeBzImd_PRibTrfase"/>
</dbReference>
<dbReference type="Gene3D" id="1.10.1610.10">
    <property type="match status" value="1"/>
</dbReference>
<dbReference type="Proteomes" id="UP001054820">
    <property type="component" value="Chromosome"/>
</dbReference>
<proteinExistence type="inferred from homology"/>
<dbReference type="InterPro" id="IPR023195">
    <property type="entry name" value="Nict_dMeBzImd_PRibTrfase_N"/>
</dbReference>
<evidence type="ECO:0000256" key="1">
    <source>
        <dbReference type="ARBA" id="ARBA00005049"/>
    </source>
</evidence>
<evidence type="ECO:0000256" key="9">
    <source>
        <dbReference type="ARBA" id="ARBA00047340"/>
    </source>
</evidence>
<keyword evidence="7 10" id="KW-0808">Transferase</keyword>
<evidence type="ECO:0000256" key="7">
    <source>
        <dbReference type="ARBA" id="ARBA00022679"/>
    </source>
</evidence>
<reference evidence="11" key="1">
    <citation type="journal article" date="2022" name="Arch. Microbiol.">
        <title>Thiomicrorhabdus immobilis sp. nov., a mesophilic sulfur-oxidizing bacterium isolated from sediment of a brackish lake in northern Japan.</title>
        <authorList>
            <person name="Kojima H."/>
            <person name="Mochizuki J."/>
            <person name="Kanda M."/>
            <person name="Watanabe T."/>
            <person name="Fukui M."/>
        </authorList>
    </citation>
    <scope>NUCLEOTIDE SEQUENCE</scope>
    <source>
        <strain evidence="11">Am19</strain>
    </source>
</reference>
<comment type="function">
    <text evidence="10">Catalyzes the synthesis of alpha-ribazole-5'-phosphate from nicotinate mononucleotide (NAMN) and 5,6-dimethylbenzimidazole (DMB).</text>
</comment>
<evidence type="ECO:0000256" key="3">
    <source>
        <dbReference type="ARBA" id="ARBA00011991"/>
    </source>
</evidence>
<dbReference type="NCBIfam" id="TIGR03160">
    <property type="entry name" value="cobT_DBIPRT"/>
    <property type="match status" value="1"/>
</dbReference>
<sequence>MKPIDTISMELAQQRQNSLTKPPGSLGQLEAIAIQLAACQGTSCPQIKQPWISVFAADHGITEEGVSAFPAVVTQEMVKNFSAGGAAITVISKQEKAYFEVVDVGVFNDVSPLPNLVSERVAPGSFNFAQQPAMNQTMLAQAMQVGKNAVARALSKGADLFIAGEMGIGNTSSAAVIISQLCQLPLANLVGRGTGVNDEQLLHKYKVLKAALNLHQADMQTPEDVLRCIGGLEIAALTGAYLECAREGLPMVVDGVIACAAALLAYEMQPAVKPWMLFGHQSIEPAQQAVFKHIDVTPILDLEMRLGEGSGAAMALPIIRLACALHANMATFEEAQVSDAH</sequence>
<dbReference type="SUPFAM" id="SSF52733">
    <property type="entry name" value="Nicotinate mononucleotide:5,6-dimethylbenzimidazole phosphoribosyltransferase (CobT)"/>
    <property type="match status" value="1"/>
</dbReference>
<evidence type="ECO:0000256" key="6">
    <source>
        <dbReference type="ARBA" id="ARBA00022676"/>
    </source>
</evidence>
<keyword evidence="5 10" id="KW-0169">Cobalamin biosynthesis</keyword>
<evidence type="ECO:0000313" key="12">
    <source>
        <dbReference type="Proteomes" id="UP001054820"/>
    </source>
</evidence>
<keyword evidence="12" id="KW-1185">Reference proteome</keyword>
<dbReference type="InterPro" id="IPR017846">
    <property type="entry name" value="Nict_dMeBzImd_PRibTrfase_bact"/>
</dbReference>
<protein>
    <recommendedName>
        <fullName evidence="4 10">Nicotinate-nucleotide--dimethylbenzimidazole phosphoribosyltransferase</fullName>
        <shortName evidence="10">NN:DBI PRT</shortName>
        <ecNumber evidence="3 10">2.4.2.21</ecNumber>
    </recommendedName>
    <alternativeName>
        <fullName evidence="8 10">N(1)-alpha-phosphoribosyltransferase</fullName>
    </alternativeName>
</protein>
<dbReference type="PANTHER" id="PTHR43463">
    <property type="entry name" value="NICOTINATE-NUCLEOTIDE--DIMETHYLBENZIMIDAZOLE PHOSPHORIBOSYLTRANSFERASE"/>
    <property type="match status" value="1"/>
</dbReference>
<dbReference type="Gene3D" id="3.40.50.10210">
    <property type="match status" value="1"/>
</dbReference>
<accession>A0ABN6CVV4</accession>
<evidence type="ECO:0000256" key="4">
    <source>
        <dbReference type="ARBA" id="ARBA00015486"/>
    </source>
</evidence>
<dbReference type="PANTHER" id="PTHR43463:SF1">
    <property type="entry name" value="NICOTINATE-NUCLEOTIDE--DIMETHYLBENZIMIDAZOLE PHOSPHORIBOSYLTRANSFERASE"/>
    <property type="match status" value="1"/>
</dbReference>
<dbReference type="EMBL" id="AP024202">
    <property type="protein sequence ID" value="BCN93190.1"/>
    <property type="molecule type" value="Genomic_DNA"/>
</dbReference>
<feature type="active site" description="Proton acceptor" evidence="10">
    <location>
        <position position="308"/>
    </location>
</feature>
<organism evidence="11 12">
    <name type="scientific">Thiomicrorhabdus immobilis</name>
    <dbReference type="NCBI Taxonomy" id="2791037"/>
    <lineage>
        <taxon>Bacteria</taxon>
        <taxon>Pseudomonadati</taxon>
        <taxon>Pseudomonadota</taxon>
        <taxon>Gammaproteobacteria</taxon>
        <taxon>Thiotrichales</taxon>
        <taxon>Piscirickettsiaceae</taxon>
        <taxon>Thiomicrorhabdus</taxon>
    </lineage>
</organism>
<evidence type="ECO:0000256" key="8">
    <source>
        <dbReference type="ARBA" id="ARBA00030686"/>
    </source>
</evidence>
<dbReference type="RefSeq" id="WP_237264164.1">
    <property type="nucleotide sequence ID" value="NZ_AP024202.1"/>
</dbReference>
<evidence type="ECO:0000256" key="2">
    <source>
        <dbReference type="ARBA" id="ARBA00007110"/>
    </source>
</evidence>
<dbReference type="NCBIfam" id="NF000996">
    <property type="entry name" value="PRK00105.1"/>
    <property type="match status" value="1"/>
</dbReference>
<dbReference type="GO" id="GO:0016757">
    <property type="term" value="F:glycosyltransferase activity"/>
    <property type="evidence" value="ECO:0007669"/>
    <property type="project" value="UniProtKB-KW"/>
</dbReference>
<comment type="pathway">
    <text evidence="1 10">Nucleoside biosynthesis; alpha-ribazole biosynthesis; alpha-ribazole from 5,6-dimethylbenzimidazole: step 1/2.</text>
</comment>
<evidence type="ECO:0000256" key="10">
    <source>
        <dbReference type="HAMAP-Rule" id="MF_00230"/>
    </source>
</evidence>
<keyword evidence="6 10" id="KW-0328">Glycosyltransferase</keyword>
<dbReference type="Pfam" id="PF02277">
    <property type="entry name" value="DBI_PRT"/>
    <property type="match status" value="1"/>
</dbReference>
<comment type="catalytic activity">
    <reaction evidence="9 10">
        <text>5,6-dimethylbenzimidazole + nicotinate beta-D-ribonucleotide = alpha-ribazole 5'-phosphate + nicotinate + H(+)</text>
        <dbReference type="Rhea" id="RHEA:11196"/>
        <dbReference type="ChEBI" id="CHEBI:15378"/>
        <dbReference type="ChEBI" id="CHEBI:15890"/>
        <dbReference type="ChEBI" id="CHEBI:32544"/>
        <dbReference type="ChEBI" id="CHEBI:57502"/>
        <dbReference type="ChEBI" id="CHEBI:57918"/>
        <dbReference type="EC" id="2.4.2.21"/>
    </reaction>
</comment>
<dbReference type="HAMAP" id="MF_00230">
    <property type="entry name" value="CobT"/>
    <property type="match status" value="1"/>
</dbReference>